<proteinExistence type="inferred from homology"/>
<dbReference type="GO" id="GO:0071031">
    <property type="term" value="P:nuclear mRNA surveillance of mRNA 3'-end processing"/>
    <property type="evidence" value="ECO:0007669"/>
    <property type="project" value="TreeGrafter"/>
</dbReference>
<evidence type="ECO:0000313" key="16">
    <source>
        <dbReference type="Proteomes" id="UP000694395"/>
    </source>
</evidence>
<dbReference type="InterPro" id="IPR001900">
    <property type="entry name" value="RNase_II/R"/>
</dbReference>
<evidence type="ECO:0000256" key="4">
    <source>
        <dbReference type="ARBA" id="ARBA00022722"/>
    </source>
</evidence>
<evidence type="ECO:0000256" key="7">
    <source>
        <dbReference type="ARBA" id="ARBA00022839"/>
    </source>
</evidence>
<feature type="domain" description="RNB" evidence="14">
    <location>
        <begin position="420"/>
        <end position="750"/>
    </location>
</feature>
<reference evidence="15" key="2">
    <citation type="submission" date="2025-08" db="UniProtKB">
        <authorList>
            <consortium name="Ensembl"/>
        </authorList>
    </citation>
    <scope>IDENTIFICATION</scope>
</reference>
<dbReference type="InterPro" id="IPR022966">
    <property type="entry name" value="RNase_II/R_CS"/>
</dbReference>
<evidence type="ECO:0000259" key="14">
    <source>
        <dbReference type="SMART" id="SM00955"/>
    </source>
</evidence>
<name>A0A8C7LNI1_ONCMY</name>
<evidence type="ECO:0000256" key="5">
    <source>
        <dbReference type="ARBA" id="ARBA00022801"/>
    </source>
</evidence>
<dbReference type="SUPFAM" id="SSF50249">
    <property type="entry name" value="Nucleic acid-binding proteins"/>
    <property type="match status" value="3"/>
</dbReference>
<evidence type="ECO:0000256" key="9">
    <source>
        <dbReference type="ARBA" id="ARBA00023242"/>
    </source>
</evidence>
<dbReference type="InterPro" id="IPR033770">
    <property type="entry name" value="RRP44_S1"/>
</dbReference>
<dbReference type="InterPro" id="IPR033771">
    <property type="entry name" value="Rrp44_CSD1"/>
</dbReference>
<dbReference type="CDD" id="cd09862">
    <property type="entry name" value="PIN_Rrp44-like"/>
    <property type="match status" value="1"/>
</dbReference>
<dbReference type="Pfam" id="PF00773">
    <property type="entry name" value="RNB"/>
    <property type="match status" value="1"/>
</dbReference>
<evidence type="ECO:0000256" key="2">
    <source>
        <dbReference type="ARBA" id="ARBA00005785"/>
    </source>
</evidence>
<accession>A0A8C7LNI1</accession>
<keyword evidence="4" id="KW-0540">Nuclease</keyword>
<comment type="similarity">
    <text evidence="2 12">Belongs to the RNR ribonuclease family.</text>
</comment>
<dbReference type="FunFam" id="2.40.50.140:FF:000125">
    <property type="entry name" value="exosome complex exonuclease RRP44 isoform X1"/>
    <property type="match status" value="1"/>
</dbReference>
<dbReference type="Pfam" id="PF17215">
    <property type="entry name" value="Rrp44_S1"/>
    <property type="match status" value="1"/>
</dbReference>
<comment type="subcellular location">
    <subcellularLocation>
        <location evidence="1">Nucleus</location>
    </subcellularLocation>
</comment>
<evidence type="ECO:0000256" key="6">
    <source>
        <dbReference type="ARBA" id="ARBA00022835"/>
    </source>
</evidence>
<dbReference type="Gene3D" id="3.40.50.1010">
    <property type="entry name" value="5'-nuclease"/>
    <property type="match status" value="2"/>
</dbReference>
<dbReference type="InterPro" id="IPR012340">
    <property type="entry name" value="NA-bd_OB-fold"/>
</dbReference>
<keyword evidence="6" id="KW-0271">Exosome</keyword>
<dbReference type="GO" id="GO:0004519">
    <property type="term" value="F:endonuclease activity"/>
    <property type="evidence" value="ECO:0007669"/>
    <property type="project" value="TreeGrafter"/>
</dbReference>
<dbReference type="PANTHER" id="PTHR23355:SF35">
    <property type="entry name" value="EXOSOME COMPLEX EXONUCLEASE RRP44"/>
    <property type="match status" value="1"/>
</dbReference>
<dbReference type="PROSITE" id="PS01175">
    <property type="entry name" value="RIBONUCLEASE_II"/>
    <property type="match status" value="1"/>
</dbReference>
<dbReference type="Pfam" id="PF13638">
    <property type="entry name" value="PIN_4"/>
    <property type="match status" value="1"/>
</dbReference>
<dbReference type="GeneTree" id="ENSGT00530000063106"/>
<keyword evidence="5" id="KW-0378">Hydrolase</keyword>
<reference evidence="15" key="1">
    <citation type="submission" date="2020-07" db="EMBL/GenBank/DDBJ databases">
        <title>A long reads based de novo assembly of the rainbow trout Arlee double haploid line genome.</title>
        <authorList>
            <person name="Gao G."/>
            <person name="Palti Y."/>
        </authorList>
    </citation>
    <scope>NUCLEOTIDE SEQUENCE [LARGE SCALE GENOMIC DNA]</scope>
</reference>
<sequence length="904" mass="101654">MLKSKTFVKKTRSGGIMKIVREHYLRDDIWCGSEVCTECKQEETVLQKDACIESNLCSFPHYLLPDTNIVLSQVSYCPRMAVFFCSRETYIEREQGESANDRNDRAIRISTKWYSDHLNNTPTDKRLKVVLLTNDRGNKEKAEESGLLTYRCKKQDTSVTSVPQDETAVLTSVPQDETAVLVFNITISVTSVPQDETAVLVFNITISVTSVPQDETAVLISVPQDETAVLIQGLQNLNRAVHQDLVAVEILPLNQWVAPSSVVLQDEGPKEDDVTEEEEAELKSGPSGAASRKPTGRVVGIIKRNWRPFCGMLFLSQIKEATRHLFTPADRRIPRIRIETRQAATLAGQRIMVAIDGWPKHSRYPNGHFVRSLGSAGDKETETEVLLLEHDVPHQDFSQAVLSFLPKMPWNITEEDMAVREDLRNLTVCSVDPPGCTDIDDALHCRDLPNGNQEVGVHIADVSHFIRPGNAMDLEAANRGTTVYLTGRRIDMVPELLSSNLCSLRSSVERLAFSCIWEINDKAEIVKTRFTKSVINSKASLTYAEAQMRIDDANMNDDTTKSLRGLNRLAKILKKRRIEKGALTLSSPEVRFHIDSETHDPIDLQTKELKETNSMVEEFMLLANISVAQKIYDEFSECALLRKHPAPPPSNYDILNKAAKSKDMVIHTDSAKALADSLDAAQVDGFPYFNTLLRILATRCMMQAVYFCSGMDSDFHHYGLASPIYTHFTSPIRRYSDIIVHRLLAVAIGADSTYPDLMDKHKQSALCNNLNYRHKMAQYAQRASVAYHTQLFFKSRGILNEEGFILFVRKNAIIVLIPKFGLEGTVFFENKDKPSPKLIFNEEVPSLTVEGHSFNMFDKVKVTISLDASNVQHQKIRMSLVEPVVLSVAPSEPEPEVKRAKLDR</sequence>
<dbReference type="GO" id="GO:0003723">
    <property type="term" value="F:RNA binding"/>
    <property type="evidence" value="ECO:0007669"/>
    <property type="project" value="UniProtKB-KW"/>
</dbReference>
<evidence type="ECO:0000256" key="11">
    <source>
        <dbReference type="ARBA" id="ARBA00077930"/>
    </source>
</evidence>
<evidence type="ECO:0000313" key="15">
    <source>
        <dbReference type="Ensembl" id="ENSOMYP00000002624.2"/>
    </source>
</evidence>
<dbReference type="GO" id="GO:0000176">
    <property type="term" value="C:nuclear exosome (RNase complex)"/>
    <property type="evidence" value="ECO:0007669"/>
    <property type="project" value="TreeGrafter"/>
</dbReference>
<dbReference type="Gene3D" id="2.40.50.700">
    <property type="match status" value="1"/>
</dbReference>
<dbReference type="Ensembl" id="ENSOMYT00000002935.2">
    <property type="protein sequence ID" value="ENSOMYP00000002624.2"/>
    <property type="gene ID" value="ENSOMYG00000002169.2"/>
</dbReference>
<dbReference type="GO" id="GO:0000177">
    <property type="term" value="C:cytoplasmic exosome (RNase complex)"/>
    <property type="evidence" value="ECO:0007669"/>
    <property type="project" value="TreeGrafter"/>
</dbReference>
<dbReference type="GO" id="GO:0016075">
    <property type="term" value="P:rRNA catabolic process"/>
    <property type="evidence" value="ECO:0007669"/>
    <property type="project" value="TreeGrafter"/>
</dbReference>
<dbReference type="PANTHER" id="PTHR23355">
    <property type="entry name" value="RIBONUCLEASE"/>
    <property type="match status" value="1"/>
</dbReference>
<dbReference type="Pfam" id="PF17849">
    <property type="entry name" value="OB_Dis3"/>
    <property type="match status" value="1"/>
</dbReference>
<dbReference type="GO" id="GO:0000175">
    <property type="term" value="F:3'-5'-RNA exonuclease activity"/>
    <property type="evidence" value="ECO:0007669"/>
    <property type="project" value="UniProtKB-ARBA"/>
</dbReference>
<dbReference type="Pfam" id="PF17216">
    <property type="entry name" value="Rrp44_CSD1"/>
    <property type="match status" value="1"/>
</dbReference>
<dbReference type="GO" id="GO:0006364">
    <property type="term" value="P:rRNA processing"/>
    <property type="evidence" value="ECO:0007669"/>
    <property type="project" value="UniProtKB-KW"/>
</dbReference>
<evidence type="ECO:0000256" key="3">
    <source>
        <dbReference type="ARBA" id="ARBA00022552"/>
    </source>
</evidence>
<keyword evidence="9" id="KW-0539">Nucleus</keyword>
<protein>
    <recommendedName>
        <fullName evidence="10">Protein DIS3 homolog</fullName>
    </recommendedName>
    <alternativeName>
        <fullName evidence="11">Ribosomal RNA-processing protein 44</fullName>
    </alternativeName>
</protein>
<dbReference type="SMART" id="SM00955">
    <property type="entry name" value="RNB"/>
    <property type="match status" value="1"/>
</dbReference>
<keyword evidence="16" id="KW-1185">Reference proteome</keyword>
<evidence type="ECO:0000256" key="1">
    <source>
        <dbReference type="ARBA" id="ARBA00004123"/>
    </source>
</evidence>
<dbReference type="Gene3D" id="2.40.50.690">
    <property type="match status" value="1"/>
</dbReference>
<evidence type="ECO:0000256" key="13">
    <source>
        <dbReference type="SAM" id="MobiDB-lite"/>
    </source>
</evidence>
<evidence type="ECO:0000256" key="10">
    <source>
        <dbReference type="ARBA" id="ARBA00077221"/>
    </source>
</evidence>
<dbReference type="InterPro" id="IPR002716">
    <property type="entry name" value="PIN_dom"/>
</dbReference>
<organism evidence="15 16">
    <name type="scientific">Oncorhynchus mykiss</name>
    <name type="common">Rainbow trout</name>
    <name type="synonym">Salmo gairdneri</name>
    <dbReference type="NCBI Taxonomy" id="8022"/>
    <lineage>
        <taxon>Eukaryota</taxon>
        <taxon>Metazoa</taxon>
        <taxon>Chordata</taxon>
        <taxon>Craniata</taxon>
        <taxon>Vertebrata</taxon>
        <taxon>Euteleostomi</taxon>
        <taxon>Actinopterygii</taxon>
        <taxon>Neopterygii</taxon>
        <taxon>Teleostei</taxon>
        <taxon>Protacanthopterygii</taxon>
        <taxon>Salmoniformes</taxon>
        <taxon>Salmonidae</taxon>
        <taxon>Salmoninae</taxon>
        <taxon>Oncorhynchus</taxon>
    </lineage>
</organism>
<dbReference type="InterPro" id="IPR050180">
    <property type="entry name" value="RNR_Ribonuclease"/>
</dbReference>
<evidence type="ECO:0000256" key="12">
    <source>
        <dbReference type="RuleBase" id="RU003901"/>
    </source>
</evidence>
<dbReference type="Gene3D" id="2.40.50.140">
    <property type="entry name" value="Nucleic acid-binding proteins"/>
    <property type="match status" value="1"/>
</dbReference>
<gene>
    <name evidence="15" type="primary">LOC110527160</name>
</gene>
<keyword evidence="8" id="KW-0694">RNA-binding</keyword>
<keyword evidence="7" id="KW-0269">Exonuclease</keyword>
<dbReference type="AlphaFoldDB" id="A0A8C7LNI1"/>
<reference evidence="15" key="3">
    <citation type="submission" date="2025-09" db="UniProtKB">
        <authorList>
            <consortium name="Ensembl"/>
        </authorList>
    </citation>
    <scope>IDENTIFICATION</scope>
</reference>
<feature type="region of interest" description="Disordered" evidence="13">
    <location>
        <begin position="264"/>
        <end position="294"/>
    </location>
</feature>
<evidence type="ECO:0000256" key="8">
    <source>
        <dbReference type="ARBA" id="ARBA00022884"/>
    </source>
</evidence>
<dbReference type="Proteomes" id="UP000694395">
    <property type="component" value="Chromosome 7"/>
</dbReference>
<dbReference type="InterPro" id="IPR041505">
    <property type="entry name" value="Dis3_CSD2"/>
</dbReference>
<dbReference type="FunFam" id="2.40.50.700:FF:000001">
    <property type="entry name" value="Exosome complex exonuclease exoribonuclease (Rrp44)"/>
    <property type="match status" value="1"/>
</dbReference>
<keyword evidence="3" id="KW-0698">rRNA processing</keyword>